<dbReference type="PANTHER" id="PTHR10578:SF149">
    <property type="entry name" value="2-HYDROXYACID OXIDASE 2"/>
    <property type="match status" value="1"/>
</dbReference>
<dbReference type="SUPFAM" id="SSF51395">
    <property type="entry name" value="FMN-linked oxidoreductases"/>
    <property type="match status" value="1"/>
</dbReference>
<dbReference type="InterPro" id="IPR013785">
    <property type="entry name" value="Aldolase_TIM"/>
</dbReference>
<dbReference type="InterPro" id="IPR037396">
    <property type="entry name" value="FMN_HAD"/>
</dbReference>
<evidence type="ECO:0000256" key="2">
    <source>
        <dbReference type="ARBA" id="ARBA00023002"/>
    </source>
</evidence>
<protein>
    <submittedName>
        <fullName evidence="5">L-lactate dehydrogenase (Cytochrome)</fullName>
    </submittedName>
</protein>
<dbReference type="PANTHER" id="PTHR10578">
    <property type="entry name" value="S -2-HYDROXY-ACID OXIDASE-RELATED"/>
    <property type="match status" value="1"/>
</dbReference>
<dbReference type="PIRSF" id="PIRSF000138">
    <property type="entry name" value="Al-hdrx_acd_dh"/>
    <property type="match status" value="1"/>
</dbReference>
<keyword evidence="6" id="KW-1185">Reference proteome</keyword>
<evidence type="ECO:0000313" key="5">
    <source>
        <dbReference type="EMBL" id="NMN67358.1"/>
    </source>
</evidence>
<comment type="similarity">
    <text evidence="3">Belongs to the FMN-dependent alpha-hydroxy acid dehydrogenase family.</text>
</comment>
<proteinExistence type="inferred from homology"/>
<comment type="cofactor">
    <cofactor evidence="1">
        <name>FMN</name>
        <dbReference type="ChEBI" id="CHEBI:58210"/>
    </cofactor>
</comment>
<accession>A0ABX1SZT7</accession>
<keyword evidence="2" id="KW-0560">Oxidoreductase</keyword>
<dbReference type="CDD" id="cd02809">
    <property type="entry name" value="alpha_hydroxyacid_oxid_FMN"/>
    <property type="match status" value="1"/>
</dbReference>
<gene>
    <name evidence="5" type="ORF">VP91_00005010</name>
</gene>
<name>A0ABX1SZT7_PELUQ</name>
<dbReference type="Gene3D" id="3.20.20.70">
    <property type="entry name" value="Aldolase class I"/>
    <property type="match status" value="1"/>
</dbReference>
<organism evidence="5 6">
    <name type="scientific">Pelagibacter ubique</name>
    <dbReference type="NCBI Taxonomy" id="198252"/>
    <lineage>
        <taxon>Bacteria</taxon>
        <taxon>Pseudomonadati</taxon>
        <taxon>Pseudomonadota</taxon>
        <taxon>Alphaproteobacteria</taxon>
        <taxon>Candidatus Pelagibacterales</taxon>
        <taxon>Candidatus Pelagibacteraceae</taxon>
        <taxon>Candidatus Pelagibacter</taxon>
    </lineage>
</organism>
<dbReference type="InterPro" id="IPR000262">
    <property type="entry name" value="FMN-dep_DH"/>
</dbReference>
<dbReference type="InterPro" id="IPR008259">
    <property type="entry name" value="FMN_hydac_DH_AS"/>
</dbReference>
<evidence type="ECO:0000256" key="1">
    <source>
        <dbReference type="ARBA" id="ARBA00001917"/>
    </source>
</evidence>
<evidence type="ECO:0000256" key="3">
    <source>
        <dbReference type="ARBA" id="ARBA00024042"/>
    </source>
</evidence>
<dbReference type="Proteomes" id="UP001166004">
    <property type="component" value="Unassembled WGS sequence"/>
</dbReference>
<dbReference type="InterPro" id="IPR012133">
    <property type="entry name" value="Alpha-hydoxy_acid_DH_FMN"/>
</dbReference>
<reference evidence="5 6" key="1">
    <citation type="submission" date="2019-07" db="EMBL/GenBank/DDBJ databases">
        <title>SAR11 Genome Evolution.</title>
        <authorList>
            <person name="Giovannoni S."/>
        </authorList>
    </citation>
    <scope>NUCLEOTIDE SEQUENCE [LARGE SCALE GENOMIC DNA]</scope>
    <source>
        <strain evidence="5 6">HTCC9565</strain>
    </source>
</reference>
<feature type="domain" description="FMN hydroxy acid dehydrogenase" evidence="4">
    <location>
        <begin position="1"/>
        <end position="383"/>
    </location>
</feature>
<dbReference type="PROSITE" id="PS51349">
    <property type="entry name" value="FMN_HYDROXY_ACID_DH_2"/>
    <property type="match status" value="1"/>
</dbReference>
<dbReference type="PROSITE" id="PS00557">
    <property type="entry name" value="FMN_HYDROXY_ACID_DH_1"/>
    <property type="match status" value="1"/>
</dbReference>
<evidence type="ECO:0000259" key="4">
    <source>
        <dbReference type="PROSITE" id="PS51349"/>
    </source>
</evidence>
<dbReference type="EMBL" id="LANA01000001">
    <property type="protein sequence ID" value="NMN67358.1"/>
    <property type="molecule type" value="Genomic_DNA"/>
</dbReference>
<dbReference type="Pfam" id="PF01070">
    <property type="entry name" value="FMN_dh"/>
    <property type="match status" value="1"/>
</dbReference>
<sequence>MNLKDCHNFSDFRKLAKKKLPSPIFHYIDGGADDEITLRRNTESFNECDLLPNILASVGKPDLSTTLFGKKIEMPIFLSPSAMQRLYHHEGDLASARAAEKFGTFYSMSTMANNTIEEVSNVSNGPKLFQLYVHKDKSITDDLIDRSRISGFDAMCLTVDTLVAGNREKDHRTGFTTPPRLTLQSLISFAMCPEWVFNYFTHKKFELSNVAKKTDKGTNISKSVIEYINEQYDPAMNWKDAEYCVKKWNGPFALKGVMSVEDAKRAIDIGCTAIMISNHGGRQLDGSRSPFDQVKAISDAVGDKLEIILDGGIRRGTHVLKALAAGATACSFGKMFLFALSSGGQHGVERLLQNMHDEINRNMILMGCKNLKELDATKLIYRK</sequence>
<evidence type="ECO:0000313" key="6">
    <source>
        <dbReference type="Proteomes" id="UP001166004"/>
    </source>
</evidence>
<dbReference type="RefSeq" id="WP_169035857.1">
    <property type="nucleotide sequence ID" value="NZ_LANA01000001.1"/>
</dbReference>
<comment type="caution">
    <text evidence="5">The sequence shown here is derived from an EMBL/GenBank/DDBJ whole genome shotgun (WGS) entry which is preliminary data.</text>
</comment>